<dbReference type="GO" id="GO:0005737">
    <property type="term" value="C:cytoplasm"/>
    <property type="evidence" value="ECO:0007669"/>
    <property type="project" value="InterPro"/>
</dbReference>
<reference evidence="1 2" key="1">
    <citation type="submission" date="2009-01" db="EMBL/GenBank/DDBJ databases">
        <authorList>
            <person name="Qin X."/>
            <person name="Bachman B."/>
            <person name="Battles P."/>
            <person name="Bell A."/>
            <person name="Bess C."/>
            <person name="Bickham C."/>
            <person name="Chaboub L."/>
            <person name="Chen D."/>
            <person name="Coyle M."/>
            <person name="Deiros D.R."/>
            <person name="Dinh H."/>
            <person name="Forbes L."/>
            <person name="Fowler G."/>
            <person name="Francisco L."/>
            <person name="Fu Q."/>
            <person name="Gubbala S."/>
            <person name="Hale W."/>
            <person name="Han Y."/>
            <person name="Hemphill L."/>
            <person name="Highlander S.K."/>
            <person name="Hirani K."/>
            <person name="Hogues M."/>
            <person name="Jackson L."/>
            <person name="Jakkamsetti A."/>
            <person name="Javaid M."/>
            <person name="Jiang H."/>
            <person name="Korchina V."/>
            <person name="Kovar C."/>
            <person name="Lara F."/>
            <person name="Lee S."/>
            <person name="Mata R."/>
            <person name="Mathew T."/>
            <person name="Moen C."/>
            <person name="Morales K."/>
            <person name="Munidasa M."/>
            <person name="Nazareth L."/>
            <person name="Ngo R."/>
            <person name="Nguyen L."/>
            <person name="Okwuonu G."/>
            <person name="Ongeri F."/>
            <person name="Patil S."/>
            <person name="Petrosino J."/>
            <person name="Pham C."/>
            <person name="Pham P."/>
            <person name="Pu L.-L."/>
            <person name="Puazo M."/>
            <person name="Raj R."/>
            <person name="Reid J."/>
            <person name="Rouhana J."/>
            <person name="Saada N."/>
            <person name="Shang Y."/>
            <person name="Simmons D."/>
            <person name="Thornton R."/>
            <person name="Warren J."/>
            <person name="Weissenberger G."/>
            <person name="Zhang J."/>
            <person name="Zhang L."/>
            <person name="Zhou C."/>
            <person name="Zhu D."/>
            <person name="Muzny D."/>
            <person name="Worley K."/>
            <person name="Gibbs R."/>
        </authorList>
    </citation>
    <scope>NUCLEOTIDE SEQUENCE [LARGE SCALE GENOMIC DNA]</scope>
    <source>
        <strain evidence="1 2">ATCC 33200</strain>
    </source>
</reference>
<protein>
    <recommendedName>
        <fullName evidence="3">Deoxyribose-phosphate aldolase</fullName>
    </recommendedName>
</protein>
<dbReference type="SUPFAM" id="SSF51569">
    <property type="entry name" value="Aldolase"/>
    <property type="match status" value="1"/>
</dbReference>
<dbReference type="Gene3D" id="3.20.20.70">
    <property type="entry name" value="Aldolase class I"/>
    <property type="match status" value="1"/>
</dbReference>
<evidence type="ECO:0000313" key="2">
    <source>
        <dbReference type="Proteomes" id="UP000003491"/>
    </source>
</evidence>
<evidence type="ECO:0008006" key="3">
    <source>
        <dbReference type="Google" id="ProtNLM"/>
    </source>
</evidence>
<dbReference type="InterPro" id="IPR013785">
    <property type="entry name" value="Aldolase_TIM"/>
</dbReference>
<dbReference type="HOGENOM" id="CLU_2752752_0_0_9"/>
<organism evidence="1 2">
    <name type="scientific">Lactobacillus johnsonii ATCC 33200</name>
    <dbReference type="NCBI Taxonomy" id="525330"/>
    <lineage>
        <taxon>Bacteria</taxon>
        <taxon>Bacillati</taxon>
        <taxon>Bacillota</taxon>
        <taxon>Bacilli</taxon>
        <taxon>Lactobacillales</taxon>
        <taxon>Lactobacillaceae</taxon>
        <taxon>Lactobacillus</taxon>
    </lineage>
</organism>
<dbReference type="PANTHER" id="PTHR10889">
    <property type="entry name" value="DEOXYRIBOSE-PHOSPHATE ALDOLASE"/>
    <property type="match status" value="1"/>
</dbReference>
<gene>
    <name evidence="1" type="ORF">HMPREF0528_0855</name>
</gene>
<evidence type="ECO:0000313" key="1">
    <source>
        <dbReference type="EMBL" id="EEJ60082.1"/>
    </source>
</evidence>
<dbReference type="AlphaFoldDB" id="C2E531"/>
<dbReference type="Proteomes" id="UP000003491">
    <property type="component" value="Unassembled WGS sequence"/>
</dbReference>
<dbReference type="GO" id="GO:0016052">
    <property type="term" value="P:carbohydrate catabolic process"/>
    <property type="evidence" value="ECO:0007669"/>
    <property type="project" value="TreeGrafter"/>
</dbReference>
<comment type="caution">
    <text evidence="1">The sequence shown here is derived from an EMBL/GenBank/DDBJ whole genome shotgun (WGS) entry which is preliminary data.</text>
</comment>
<accession>C2E531</accession>
<name>C2E531_LACJH</name>
<dbReference type="InterPro" id="IPR011343">
    <property type="entry name" value="DeoC"/>
</dbReference>
<proteinExistence type="predicted"/>
<dbReference type="PANTHER" id="PTHR10889:SF1">
    <property type="entry name" value="DEOXYRIBOSE-PHOSPHATE ALDOLASE"/>
    <property type="match status" value="1"/>
</dbReference>
<sequence>MKQMVDICHKYHVLCKVIFENCYLTKEEIKKLAEIAKEIKPDFIKISTGFGPSGAKVEDIKLMKSIVGTT</sequence>
<dbReference type="GO" id="GO:0009264">
    <property type="term" value="P:deoxyribonucleotide catabolic process"/>
    <property type="evidence" value="ECO:0007669"/>
    <property type="project" value="InterPro"/>
</dbReference>
<dbReference type="EMBL" id="ACGR01000031">
    <property type="protein sequence ID" value="EEJ60082.1"/>
    <property type="molecule type" value="Genomic_DNA"/>
</dbReference>
<dbReference type="GO" id="GO:0004139">
    <property type="term" value="F:deoxyribose-phosphate aldolase activity"/>
    <property type="evidence" value="ECO:0007669"/>
    <property type="project" value="InterPro"/>
</dbReference>